<reference evidence="1" key="1">
    <citation type="journal article" date="2023" name="bioRxiv">
        <title>Improved chromosome-level genome assembly for marigold (Tagetes erecta).</title>
        <authorList>
            <person name="Jiang F."/>
            <person name="Yuan L."/>
            <person name="Wang S."/>
            <person name="Wang H."/>
            <person name="Xu D."/>
            <person name="Wang A."/>
            <person name="Fan W."/>
        </authorList>
    </citation>
    <scope>NUCLEOTIDE SEQUENCE</scope>
    <source>
        <strain evidence="1">WSJ</strain>
        <tissue evidence="1">Leaf</tissue>
    </source>
</reference>
<name>A0AAD8LM04_TARER</name>
<comment type="caution">
    <text evidence="1">The sequence shown here is derived from an EMBL/GenBank/DDBJ whole genome shotgun (WGS) entry which is preliminary data.</text>
</comment>
<gene>
    <name evidence="1" type="ORF">QVD17_06603</name>
</gene>
<evidence type="ECO:0000313" key="2">
    <source>
        <dbReference type="Proteomes" id="UP001229421"/>
    </source>
</evidence>
<sequence>MASPLMATNLSSKFDEAFALNSPIVLNNTTNIEDANSPLSPINFFAHNINDYIEVEVNNEQIQINDVPTQEEEDIVVSISPNGTKLYTRKVTEHLIPVKGCRFKSFEDALQTFKSYAEKVGFSVRKGQTKWWKDVVTHKYLRGGVDLRLAIAKYTYYSTLMKPKTSGLS</sequence>
<accession>A0AAD8LM04</accession>
<evidence type="ECO:0000313" key="1">
    <source>
        <dbReference type="EMBL" id="KAK1440772.1"/>
    </source>
</evidence>
<dbReference type="EMBL" id="JAUHHV010000001">
    <property type="protein sequence ID" value="KAK1440772.1"/>
    <property type="molecule type" value="Genomic_DNA"/>
</dbReference>
<dbReference type="Proteomes" id="UP001229421">
    <property type="component" value="Unassembled WGS sequence"/>
</dbReference>
<organism evidence="1 2">
    <name type="scientific">Tagetes erecta</name>
    <name type="common">African marigold</name>
    <dbReference type="NCBI Taxonomy" id="13708"/>
    <lineage>
        <taxon>Eukaryota</taxon>
        <taxon>Viridiplantae</taxon>
        <taxon>Streptophyta</taxon>
        <taxon>Embryophyta</taxon>
        <taxon>Tracheophyta</taxon>
        <taxon>Spermatophyta</taxon>
        <taxon>Magnoliopsida</taxon>
        <taxon>eudicotyledons</taxon>
        <taxon>Gunneridae</taxon>
        <taxon>Pentapetalae</taxon>
        <taxon>asterids</taxon>
        <taxon>campanulids</taxon>
        <taxon>Asterales</taxon>
        <taxon>Asteraceae</taxon>
        <taxon>Asteroideae</taxon>
        <taxon>Heliantheae alliance</taxon>
        <taxon>Tageteae</taxon>
        <taxon>Tagetes</taxon>
    </lineage>
</organism>
<dbReference type="AlphaFoldDB" id="A0AAD8LM04"/>
<protein>
    <submittedName>
        <fullName evidence="1">Uncharacterized protein</fullName>
    </submittedName>
</protein>
<proteinExistence type="predicted"/>
<keyword evidence="2" id="KW-1185">Reference proteome</keyword>